<protein>
    <submittedName>
        <fullName evidence="1">Uncharacterized protein</fullName>
    </submittedName>
</protein>
<comment type="caution">
    <text evidence="1">The sequence shown here is derived from an EMBL/GenBank/DDBJ whole genome shotgun (WGS) entry which is preliminary data.</text>
</comment>
<organism evidence="1 2">
    <name type="scientific">Deinococcus oregonensis</name>
    <dbReference type="NCBI Taxonomy" id="1805970"/>
    <lineage>
        <taxon>Bacteria</taxon>
        <taxon>Thermotogati</taxon>
        <taxon>Deinococcota</taxon>
        <taxon>Deinococci</taxon>
        <taxon>Deinococcales</taxon>
        <taxon>Deinococcaceae</taxon>
        <taxon>Deinococcus</taxon>
    </lineage>
</organism>
<accession>A0ABV6ASS6</accession>
<proteinExistence type="predicted"/>
<dbReference type="RefSeq" id="WP_380004427.1">
    <property type="nucleotide sequence ID" value="NZ_JBHLYR010000003.1"/>
</dbReference>
<dbReference type="Proteomes" id="UP001589733">
    <property type="component" value="Unassembled WGS sequence"/>
</dbReference>
<sequence length="90" mass="10035">MPTIAGSTRAALDRRSLEESADVHQRIGDLEAILGLPLRATDLDQRLTETQLAPAKPNPQDPRAVRALEMAQEGWTLRDSSRTERLIFTQ</sequence>
<keyword evidence="2" id="KW-1185">Reference proteome</keyword>
<dbReference type="EMBL" id="JBHLYR010000003">
    <property type="protein sequence ID" value="MFB9990475.1"/>
    <property type="molecule type" value="Genomic_DNA"/>
</dbReference>
<gene>
    <name evidence="1" type="ORF">ACFFLM_00515</name>
</gene>
<name>A0ABV6ASS6_9DEIO</name>
<reference evidence="1 2" key="1">
    <citation type="submission" date="2024-09" db="EMBL/GenBank/DDBJ databases">
        <authorList>
            <person name="Sun Q."/>
            <person name="Mori K."/>
        </authorList>
    </citation>
    <scope>NUCLEOTIDE SEQUENCE [LARGE SCALE GENOMIC DNA]</scope>
    <source>
        <strain evidence="1 2">JCM 13503</strain>
    </source>
</reference>
<evidence type="ECO:0000313" key="2">
    <source>
        <dbReference type="Proteomes" id="UP001589733"/>
    </source>
</evidence>
<evidence type="ECO:0000313" key="1">
    <source>
        <dbReference type="EMBL" id="MFB9990475.1"/>
    </source>
</evidence>